<evidence type="ECO:0000313" key="1">
    <source>
        <dbReference type="EMBL" id="MFM9651738.1"/>
    </source>
</evidence>
<dbReference type="EMBL" id="JBJVNE010000023">
    <property type="protein sequence ID" value="MFM9651738.1"/>
    <property type="molecule type" value="Genomic_DNA"/>
</dbReference>
<evidence type="ECO:0000313" key="2">
    <source>
        <dbReference type="Proteomes" id="UP001631993"/>
    </source>
</evidence>
<accession>A0ABW9ITE4</accession>
<protein>
    <submittedName>
        <fullName evidence="1">Uncharacterized protein</fullName>
    </submittedName>
</protein>
<dbReference type="Proteomes" id="UP001631993">
    <property type="component" value="Unassembled WGS sequence"/>
</dbReference>
<keyword evidence="2" id="KW-1185">Reference proteome</keyword>
<proteinExistence type="predicted"/>
<organism evidence="1 2">
    <name type="scientific">Streptomyces galilaeus</name>
    <dbReference type="NCBI Taxonomy" id="33899"/>
    <lineage>
        <taxon>Bacteria</taxon>
        <taxon>Bacillati</taxon>
        <taxon>Actinomycetota</taxon>
        <taxon>Actinomycetes</taxon>
        <taxon>Kitasatosporales</taxon>
        <taxon>Streptomycetaceae</taxon>
        <taxon>Streptomyces</taxon>
    </lineage>
</organism>
<comment type="caution">
    <text evidence="1">The sequence shown here is derived from an EMBL/GenBank/DDBJ whole genome shotgun (WGS) entry which is preliminary data.</text>
</comment>
<sequence length="162" mass="17036">MPARPGFIPPDKAATEAAMDRTLDALAAVFEAIGRGQRTLDIAIMRTDGVPLCQTVEFSPTTNIELSGILGDDDYYTLAVFLVFALEGSTVTGATLLATTAAEPRPRTCGWTVRDGWLHPMNTAAVEVALTPCPGVAAEDREIYTAPALPEPTASDEGSGRG</sequence>
<name>A0ABW9ITE4_STRGJ</name>
<gene>
    <name evidence="1" type="ORF">ACKI1S_36995</name>
</gene>
<dbReference type="RefSeq" id="WP_369276632.1">
    <property type="nucleotide sequence ID" value="NZ_JBJVMW010000027.1"/>
</dbReference>
<reference evidence="1 2" key="1">
    <citation type="submission" date="2024-12" db="EMBL/GenBank/DDBJ databases">
        <title>Forecasting of Potato common scab and diversities of Pathogenic streptomyces spp. in china.</title>
        <authorList>
            <person name="Handique U."/>
            <person name="Wu J."/>
        </authorList>
    </citation>
    <scope>NUCLEOTIDE SEQUENCE [LARGE SCALE GENOMIC DNA]</scope>
    <source>
        <strain evidence="1 2">ZRIMU1585</strain>
    </source>
</reference>